<feature type="chain" id="PRO_5043752005" evidence="1">
    <location>
        <begin position="22"/>
        <end position="167"/>
    </location>
</feature>
<evidence type="ECO:0000313" key="2">
    <source>
        <dbReference type="EMBL" id="CAL1301731.1"/>
    </source>
</evidence>
<dbReference type="Proteomes" id="UP001497382">
    <property type="component" value="Unassembled WGS sequence"/>
</dbReference>
<evidence type="ECO:0000313" key="3">
    <source>
        <dbReference type="Proteomes" id="UP001497382"/>
    </source>
</evidence>
<keyword evidence="1" id="KW-0732">Signal</keyword>
<gene>
    <name evidence="2" type="ORF">LARSCL_LOCUS22659</name>
</gene>
<comment type="caution">
    <text evidence="2">The sequence shown here is derived from an EMBL/GenBank/DDBJ whole genome shotgun (WGS) entry which is preliminary data.</text>
</comment>
<name>A0AAV2C0E7_9ARAC</name>
<protein>
    <submittedName>
        <fullName evidence="2">Uncharacterized protein</fullName>
    </submittedName>
</protein>
<proteinExistence type="predicted"/>
<keyword evidence="3" id="KW-1185">Reference proteome</keyword>
<organism evidence="2 3">
    <name type="scientific">Larinioides sclopetarius</name>
    <dbReference type="NCBI Taxonomy" id="280406"/>
    <lineage>
        <taxon>Eukaryota</taxon>
        <taxon>Metazoa</taxon>
        <taxon>Ecdysozoa</taxon>
        <taxon>Arthropoda</taxon>
        <taxon>Chelicerata</taxon>
        <taxon>Arachnida</taxon>
        <taxon>Araneae</taxon>
        <taxon>Araneomorphae</taxon>
        <taxon>Entelegynae</taxon>
        <taxon>Araneoidea</taxon>
        <taxon>Araneidae</taxon>
        <taxon>Larinioides</taxon>
    </lineage>
</organism>
<dbReference type="EMBL" id="CAXIEN010000806">
    <property type="protein sequence ID" value="CAL1301731.1"/>
    <property type="molecule type" value="Genomic_DNA"/>
</dbReference>
<dbReference type="AlphaFoldDB" id="A0AAV2C0E7"/>
<feature type="signal peptide" evidence="1">
    <location>
        <begin position="1"/>
        <end position="21"/>
    </location>
</feature>
<accession>A0AAV2C0E7</accession>
<evidence type="ECO:0000256" key="1">
    <source>
        <dbReference type="SAM" id="SignalP"/>
    </source>
</evidence>
<sequence length="167" mass="18267">MNKFIFFVVFCILMAVSNVTCQTVNSCPPCEDVKGEKRYCVQPLGFLMKMCEKGAKEGGRCTTEVKDYVYMGLPPCKEGLTCNAREGVTCQTVNSCPPCEDVKGEKRYCVQPLGFLMKMCEKGAKEGGRCTTEVKDDVYMGLPPCKEGLTCNAREGAESDSSDSLDG</sequence>
<reference evidence="2 3" key="1">
    <citation type="submission" date="2024-04" db="EMBL/GenBank/DDBJ databases">
        <authorList>
            <person name="Rising A."/>
            <person name="Reimegard J."/>
            <person name="Sonavane S."/>
            <person name="Akerstrom W."/>
            <person name="Nylinder S."/>
            <person name="Hedman E."/>
            <person name="Kallberg Y."/>
        </authorList>
    </citation>
    <scope>NUCLEOTIDE SEQUENCE [LARGE SCALE GENOMIC DNA]</scope>
</reference>